<dbReference type="RefSeq" id="WP_379522953.1">
    <property type="nucleotide sequence ID" value="NZ_JBHSPA010000094.1"/>
</dbReference>
<evidence type="ECO:0000313" key="1">
    <source>
        <dbReference type="EMBL" id="MFC5833527.1"/>
    </source>
</evidence>
<organism evidence="1 2">
    <name type="scientific">Nonomuraea insulae</name>
    <dbReference type="NCBI Taxonomy" id="1616787"/>
    <lineage>
        <taxon>Bacteria</taxon>
        <taxon>Bacillati</taxon>
        <taxon>Actinomycetota</taxon>
        <taxon>Actinomycetes</taxon>
        <taxon>Streptosporangiales</taxon>
        <taxon>Streptosporangiaceae</taxon>
        <taxon>Nonomuraea</taxon>
    </lineage>
</organism>
<protein>
    <submittedName>
        <fullName evidence="1">Uncharacterized protein</fullName>
    </submittedName>
</protein>
<proteinExistence type="predicted"/>
<accession>A0ABW1D7J6</accession>
<name>A0ABW1D7J6_9ACTN</name>
<keyword evidence="2" id="KW-1185">Reference proteome</keyword>
<dbReference type="Proteomes" id="UP001596058">
    <property type="component" value="Unassembled WGS sequence"/>
</dbReference>
<dbReference type="EMBL" id="JBHSPA010000094">
    <property type="protein sequence ID" value="MFC5833527.1"/>
    <property type="molecule type" value="Genomic_DNA"/>
</dbReference>
<reference evidence="2" key="1">
    <citation type="journal article" date="2019" name="Int. J. Syst. Evol. Microbiol.">
        <title>The Global Catalogue of Microorganisms (GCM) 10K type strain sequencing project: providing services to taxonomists for standard genome sequencing and annotation.</title>
        <authorList>
            <consortium name="The Broad Institute Genomics Platform"/>
            <consortium name="The Broad Institute Genome Sequencing Center for Infectious Disease"/>
            <person name="Wu L."/>
            <person name="Ma J."/>
        </authorList>
    </citation>
    <scope>NUCLEOTIDE SEQUENCE [LARGE SCALE GENOMIC DNA]</scope>
    <source>
        <strain evidence="2">CCUG 53903</strain>
    </source>
</reference>
<gene>
    <name evidence="1" type="ORF">ACFPZ3_57610</name>
</gene>
<sequence>MIFEEALPDPLVSPDDDHHVAELVLDVTAGSKPWLSALPSGEG</sequence>
<evidence type="ECO:0000313" key="2">
    <source>
        <dbReference type="Proteomes" id="UP001596058"/>
    </source>
</evidence>
<comment type="caution">
    <text evidence="1">The sequence shown here is derived from an EMBL/GenBank/DDBJ whole genome shotgun (WGS) entry which is preliminary data.</text>
</comment>